<evidence type="ECO:0000256" key="1">
    <source>
        <dbReference type="ARBA" id="ARBA00022490"/>
    </source>
</evidence>
<evidence type="ECO:0000256" key="2">
    <source>
        <dbReference type="ARBA" id="ARBA00022701"/>
    </source>
</evidence>
<dbReference type="EMBL" id="HBGA01150772">
    <property type="protein sequence ID" value="CAD9043604.1"/>
    <property type="molecule type" value="Transcribed_RNA"/>
</dbReference>
<accession>A0A7S1NVR9</accession>
<evidence type="ECO:0000259" key="5">
    <source>
        <dbReference type="Pfam" id="PF22923"/>
    </source>
</evidence>
<feature type="region of interest" description="Disordered" evidence="4">
    <location>
        <begin position="126"/>
        <end position="211"/>
    </location>
</feature>
<protein>
    <recommendedName>
        <fullName evidence="5">Kinesin-like protein KIF2A-like N-terminal domain-containing protein</fullName>
    </recommendedName>
</protein>
<dbReference type="AlphaFoldDB" id="A0A7S1NVR9"/>
<feature type="compositionally biased region" description="Basic residues" evidence="4">
    <location>
        <begin position="365"/>
        <end position="380"/>
    </location>
</feature>
<organism evidence="6">
    <name type="scientific">Eutreptiella gymnastica</name>
    <dbReference type="NCBI Taxonomy" id="73025"/>
    <lineage>
        <taxon>Eukaryota</taxon>
        <taxon>Discoba</taxon>
        <taxon>Euglenozoa</taxon>
        <taxon>Euglenida</taxon>
        <taxon>Spirocuta</taxon>
        <taxon>Euglenophyceae</taxon>
        <taxon>Eutreptiales</taxon>
        <taxon>Eutreptiaceae</taxon>
        <taxon>Eutreptiella</taxon>
    </lineage>
</organism>
<gene>
    <name evidence="6" type="ORF">EGYM00392_LOCUS54787</name>
</gene>
<proteinExistence type="predicted"/>
<dbReference type="GO" id="GO:0005874">
    <property type="term" value="C:microtubule"/>
    <property type="evidence" value="ECO:0007669"/>
    <property type="project" value="UniProtKB-KW"/>
</dbReference>
<keyword evidence="1" id="KW-0963">Cytoplasm</keyword>
<feature type="domain" description="Kinesin-like protein KIF2A-like N-terminal" evidence="5">
    <location>
        <begin position="69"/>
        <end position="115"/>
    </location>
</feature>
<reference evidence="6" key="1">
    <citation type="submission" date="2021-01" db="EMBL/GenBank/DDBJ databases">
        <authorList>
            <person name="Corre E."/>
            <person name="Pelletier E."/>
            <person name="Niang G."/>
            <person name="Scheremetjew M."/>
            <person name="Finn R."/>
            <person name="Kale V."/>
            <person name="Holt S."/>
            <person name="Cochrane G."/>
            <person name="Meng A."/>
            <person name="Brown T."/>
            <person name="Cohen L."/>
        </authorList>
    </citation>
    <scope>NUCLEOTIDE SEQUENCE</scope>
    <source>
        <strain evidence="6">NIES-381</strain>
    </source>
</reference>
<feature type="region of interest" description="Disordered" evidence="4">
    <location>
        <begin position="329"/>
        <end position="396"/>
    </location>
</feature>
<sequence length="396" mass="43413">MQAGDRVELLRNNGKYVLATVERVLVNNQLITLHFQESGLTKEKNIRFHDAEKLLRLVTSPRFTPQWELGAALEVKRSDGTWQRAMVQEINTTKQLYQVLFLIDGATKGKTVPFDLAASMLRPLSEGVSKPENGVAKQPPSASIKQPTTTAPAAPIDKADESAVSRPPPPKQPAQPRTYVNPMSGETTVPKRNPTPGRPGKGVERTSPQPEEPVVVVHASSGGNAAHLADIFEDLCDALPPNENDWLEEHIDTVPEVPDHTPTLEQSEAEDATPTDSENVEEDLQTPARFHSPEPEWEGGGFSEAEGYGVVGSGSGSIAMEVAEEIEEDLEPDYGTIVDKPSPALRPTDKDKNHIAQIQKPEKRVRAKRKKNGEKKKNKVQKGEADLYGEHVAHVE</sequence>
<evidence type="ECO:0000256" key="4">
    <source>
        <dbReference type="SAM" id="MobiDB-lite"/>
    </source>
</evidence>
<feature type="region of interest" description="Disordered" evidence="4">
    <location>
        <begin position="255"/>
        <end position="310"/>
    </location>
</feature>
<feature type="compositionally biased region" description="Basic and acidic residues" evidence="4">
    <location>
        <begin position="347"/>
        <end position="364"/>
    </location>
</feature>
<name>A0A7S1NVR9_9EUGL</name>
<feature type="compositionally biased region" description="Basic and acidic residues" evidence="4">
    <location>
        <begin position="381"/>
        <end position="396"/>
    </location>
</feature>
<dbReference type="Pfam" id="PF22923">
    <property type="entry name" value="KIF2A-like_1st"/>
    <property type="match status" value="1"/>
</dbReference>
<dbReference type="InterPro" id="IPR054473">
    <property type="entry name" value="KIF2A-like_N"/>
</dbReference>
<evidence type="ECO:0000313" key="6">
    <source>
        <dbReference type="EMBL" id="CAD9043604.1"/>
    </source>
</evidence>
<feature type="compositionally biased region" description="Acidic residues" evidence="4">
    <location>
        <begin position="267"/>
        <end position="284"/>
    </location>
</feature>
<keyword evidence="2" id="KW-0493">Microtubule</keyword>
<evidence type="ECO:0000256" key="3">
    <source>
        <dbReference type="ARBA" id="ARBA00023054"/>
    </source>
</evidence>
<feature type="compositionally biased region" description="Polar residues" evidence="4">
    <location>
        <begin position="140"/>
        <end position="151"/>
    </location>
</feature>
<keyword evidence="3" id="KW-0175">Coiled coil</keyword>